<evidence type="ECO:0000313" key="1">
    <source>
        <dbReference type="EMBL" id="GBM31341.1"/>
    </source>
</evidence>
<reference evidence="1 2" key="1">
    <citation type="journal article" date="2019" name="Sci. Rep.">
        <title>Orb-weaving spider Araneus ventricosus genome elucidates the spidroin gene catalogue.</title>
        <authorList>
            <person name="Kono N."/>
            <person name="Nakamura H."/>
            <person name="Ohtoshi R."/>
            <person name="Moran D.A.P."/>
            <person name="Shinohara A."/>
            <person name="Yoshida Y."/>
            <person name="Fujiwara M."/>
            <person name="Mori M."/>
            <person name="Tomita M."/>
            <person name="Arakawa K."/>
        </authorList>
    </citation>
    <scope>NUCLEOTIDE SEQUENCE [LARGE SCALE GENOMIC DNA]</scope>
</reference>
<dbReference type="Proteomes" id="UP000499080">
    <property type="component" value="Unassembled WGS sequence"/>
</dbReference>
<name>A0A4Y2ER69_ARAVE</name>
<keyword evidence="2" id="KW-1185">Reference proteome</keyword>
<comment type="caution">
    <text evidence="1">The sequence shown here is derived from an EMBL/GenBank/DDBJ whole genome shotgun (WGS) entry which is preliminary data.</text>
</comment>
<evidence type="ECO:0000313" key="2">
    <source>
        <dbReference type="Proteomes" id="UP000499080"/>
    </source>
</evidence>
<accession>A0A4Y2ER69</accession>
<sequence>MALSVIVTASCGRGRAMAGDGQYDSGLSTRAIAATVTQSHRTKNATDRGAFGSMATLRPISSLDKMALILSQIDSIPVKVHFTTIRFILYTYLQFIHNSKKGK</sequence>
<gene>
    <name evidence="1" type="ORF">AVEN_192750_1</name>
</gene>
<dbReference type="AlphaFoldDB" id="A0A4Y2ER69"/>
<proteinExistence type="predicted"/>
<organism evidence="1 2">
    <name type="scientific">Araneus ventricosus</name>
    <name type="common">Orbweaver spider</name>
    <name type="synonym">Epeira ventricosa</name>
    <dbReference type="NCBI Taxonomy" id="182803"/>
    <lineage>
        <taxon>Eukaryota</taxon>
        <taxon>Metazoa</taxon>
        <taxon>Ecdysozoa</taxon>
        <taxon>Arthropoda</taxon>
        <taxon>Chelicerata</taxon>
        <taxon>Arachnida</taxon>
        <taxon>Araneae</taxon>
        <taxon>Araneomorphae</taxon>
        <taxon>Entelegynae</taxon>
        <taxon>Araneoidea</taxon>
        <taxon>Araneidae</taxon>
        <taxon>Araneus</taxon>
    </lineage>
</organism>
<dbReference type="EMBL" id="BGPR01000681">
    <property type="protein sequence ID" value="GBM31341.1"/>
    <property type="molecule type" value="Genomic_DNA"/>
</dbReference>
<protein>
    <submittedName>
        <fullName evidence="1">Uncharacterized protein</fullName>
    </submittedName>
</protein>